<name>A0A0M9ESN6_FUSLA</name>
<feature type="repeat" description="ANK" evidence="1">
    <location>
        <begin position="556"/>
        <end position="588"/>
    </location>
</feature>
<dbReference type="InterPro" id="IPR010730">
    <property type="entry name" value="HET"/>
</dbReference>
<dbReference type="SUPFAM" id="SSF48403">
    <property type="entry name" value="Ankyrin repeat"/>
    <property type="match status" value="2"/>
</dbReference>
<dbReference type="Pfam" id="PF12796">
    <property type="entry name" value="Ank_2"/>
    <property type="match status" value="2"/>
</dbReference>
<comment type="caution">
    <text evidence="4">The sequence shown here is derived from an EMBL/GenBank/DDBJ whole genome shotgun (WGS) entry which is preliminary data.</text>
</comment>
<evidence type="ECO:0000259" key="3">
    <source>
        <dbReference type="Pfam" id="PF26640"/>
    </source>
</evidence>
<dbReference type="Gene3D" id="1.25.40.20">
    <property type="entry name" value="Ankyrin repeat-containing domain"/>
    <property type="match status" value="2"/>
</dbReference>
<dbReference type="InterPro" id="IPR036770">
    <property type="entry name" value="Ankyrin_rpt-contain_sf"/>
</dbReference>
<keyword evidence="5" id="KW-1185">Reference proteome</keyword>
<dbReference type="PRINTS" id="PR01415">
    <property type="entry name" value="ANKYRIN"/>
</dbReference>
<dbReference type="PANTHER" id="PTHR10622">
    <property type="entry name" value="HET DOMAIN-CONTAINING PROTEIN"/>
    <property type="match status" value="1"/>
</dbReference>
<feature type="repeat" description="ANK" evidence="1">
    <location>
        <begin position="424"/>
        <end position="446"/>
    </location>
</feature>
<dbReference type="InterPro" id="IPR058525">
    <property type="entry name" value="DUF8212"/>
</dbReference>
<dbReference type="EMBL" id="JXCE01000220">
    <property type="protein sequence ID" value="KPA39098.1"/>
    <property type="molecule type" value="Genomic_DNA"/>
</dbReference>
<keyword evidence="1" id="KW-0040">ANK repeat</keyword>
<evidence type="ECO:0000313" key="4">
    <source>
        <dbReference type="EMBL" id="KPA39098.1"/>
    </source>
</evidence>
<evidence type="ECO:0000256" key="1">
    <source>
        <dbReference type="PROSITE-ProRule" id="PRU00023"/>
    </source>
</evidence>
<protein>
    <submittedName>
        <fullName evidence="4">Uncharacterized protein</fullName>
    </submittedName>
</protein>
<proteinExistence type="predicted"/>
<dbReference type="InterPro" id="IPR002110">
    <property type="entry name" value="Ankyrin_rpt"/>
</dbReference>
<dbReference type="PROSITE" id="PS50088">
    <property type="entry name" value="ANK_REPEAT"/>
    <property type="match status" value="4"/>
</dbReference>
<dbReference type="PANTHER" id="PTHR10622:SF10">
    <property type="entry name" value="HET DOMAIN-CONTAINING PROTEIN"/>
    <property type="match status" value="1"/>
</dbReference>
<sequence length="665" mass="73669">MRLVNTTILEVQFFHDDDVPDYAILSHTWEQEEVLFQDIGLGSAKTKKGYAKLQNCCRVAKDNGFDYIWDDTCCIDKSSSAELSEAINSMYRYYQEANVCYAYLSDVSEASQIPDSRWFTRGWTLQELIAPNKITFFDRSWGELGTKTSLVRVLSRRTNVPESILCNSDELNTASIAQMMSWAADRVTTRKEDAAYSLMGMFGINMPLLYGEGEKAFYRLQEEIMRVSDDHSLFAWRHPGARGGLLAPTPAAFKYSSDIVPWNPFAPYNSPFTITNKGVHMEAPFIPQDATGRGLCVLCCATLGTRDKLLVVHLRDVYFTMEHFDRCQSSEFEWIDLNTFNITNYPARSLGHFSRTQSSLSEAALNGNVGKVWLILANNVGVLSEVTTDEVRLAVCLAARGGHENLVSQLMTRKDTAGFLVNKNGRTALSYAAEAGQENIVRLILSSARIHPDTRDSDGLSALWYAVYKGHYACAKQLLQKGNVSGNVGGSENSRSALWHAMSAGDVELVKLLVQHKALEGAKGESALCVAVANRNVPIVTILLHNGADPDERDAKRNTPLRLACRNDDHGIVALLMKCGANADRLDTAGKTEMAWAALRGNVPLVKLLLENGADPRAKCANGKTAAAYASGQEMKSLFADHRWYKTLLDRTSTNRSAMRDTMNS</sequence>
<reference evidence="4 5" key="1">
    <citation type="submission" date="2015-04" db="EMBL/GenBank/DDBJ databases">
        <title>The draft genome sequence of Fusarium langsethiae, a T-2/HT-2 mycotoxin producer.</title>
        <authorList>
            <person name="Lysoe E."/>
            <person name="Divon H.H."/>
            <person name="Terzi V."/>
            <person name="Orru L."/>
            <person name="Lamontanara A."/>
            <person name="Kolseth A.-K."/>
            <person name="Frandsen R.J."/>
            <person name="Nielsen K."/>
            <person name="Thrane U."/>
        </authorList>
    </citation>
    <scope>NUCLEOTIDE SEQUENCE [LARGE SCALE GENOMIC DNA]</scope>
    <source>
        <strain evidence="4 5">Fl201059</strain>
    </source>
</reference>
<feature type="domain" description="DUF8212" evidence="3">
    <location>
        <begin position="215"/>
        <end position="238"/>
    </location>
</feature>
<evidence type="ECO:0000313" key="5">
    <source>
        <dbReference type="Proteomes" id="UP000037904"/>
    </source>
</evidence>
<feature type="domain" description="Heterokaryon incompatibility" evidence="2">
    <location>
        <begin position="22"/>
        <end position="111"/>
    </location>
</feature>
<dbReference type="Proteomes" id="UP000037904">
    <property type="component" value="Unassembled WGS sequence"/>
</dbReference>
<dbReference type="Pfam" id="PF06985">
    <property type="entry name" value="HET"/>
    <property type="match status" value="1"/>
</dbReference>
<feature type="repeat" description="ANK" evidence="1">
    <location>
        <begin position="523"/>
        <end position="555"/>
    </location>
</feature>
<dbReference type="Pfam" id="PF26640">
    <property type="entry name" value="DUF8212"/>
    <property type="match status" value="1"/>
</dbReference>
<organism evidence="4 5">
    <name type="scientific">Fusarium langsethiae</name>
    <dbReference type="NCBI Taxonomy" id="179993"/>
    <lineage>
        <taxon>Eukaryota</taxon>
        <taxon>Fungi</taxon>
        <taxon>Dikarya</taxon>
        <taxon>Ascomycota</taxon>
        <taxon>Pezizomycotina</taxon>
        <taxon>Sordariomycetes</taxon>
        <taxon>Hypocreomycetidae</taxon>
        <taxon>Hypocreales</taxon>
        <taxon>Nectriaceae</taxon>
        <taxon>Fusarium</taxon>
    </lineage>
</organism>
<accession>A0A0M9ESN6</accession>
<dbReference type="PROSITE" id="PS50297">
    <property type="entry name" value="ANK_REP_REGION"/>
    <property type="match status" value="4"/>
</dbReference>
<gene>
    <name evidence="4" type="ORF">FLAG1_08055</name>
</gene>
<evidence type="ECO:0000259" key="2">
    <source>
        <dbReference type="Pfam" id="PF06985"/>
    </source>
</evidence>
<dbReference type="SMART" id="SM00248">
    <property type="entry name" value="ANK"/>
    <property type="match status" value="7"/>
</dbReference>
<feature type="repeat" description="ANK" evidence="1">
    <location>
        <begin position="589"/>
        <end position="621"/>
    </location>
</feature>
<dbReference type="AlphaFoldDB" id="A0A0M9ESN6"/>